<dbReference type="OrthoDB" id="9800334at2"/>
<dbReference type="PANTHER" id="PTHR30204:SF67">
    <property type="entry name" value="HTH-TYPE TRANSCRIPTIONAL REGULATOR MLRA-RELATED"/>
    <property type="match status" value="1"/>
</dbReference>
<dbReference type="PROSITE" id="PS51332">
    <property type="entry name" value="B12_BINDING"/>
    <property type="match status" value="1"/>
</dbReference>
<dbReference type="Gene3D" id="3.40.50.280">
    <property type="entry name" value="Cobalamin-binding domain"/>
    <property type="match status" value="1"/>
</dbReference>
<dbReference type="GO" id="GO:0046872">
    <property type="term" value="F:metal ion binding"/>
    <property type="evidence" value="ECO:0007669"/>
    <property type="project" value="InterPro"/>
</dbReference>
<dbReference type="InterPro" id="IPR036594">
    <property type="entry name" value="Meth_synthase_dom"/>
</dbReference>
<dbReference type="Gene3D" id="1.10.1660.10">
    <property type="match status" value="1"/>
</dbReference>
<reference evidence="6 7" key="1">
    <citation type="journal article" date="2014" name="Antonie Van Leeuwenhoek">
        <title>Fictibacillus enclensis sp. nov., isolated from marine sediment.</title>
        <authorList>
            <person name="Dastager S.G."/>
            <person name="Mawlankar R."/>
            <person name="Srinivasan K."/>
            <person name="Tang S.K."/>
            <person name="Lee J.C."/>
            <person name="Ramana V.V."/>
            <person name="Shouche Y.S."/>
        </authorList>
    </citation>
    <scope>NUCLEOTIDE SEQUENCE [LARGE SCALE GENOMIC DNA]</scope>
    <source>
        <strain evidence="6 7">NIO-1003</strain>
    </source>
</reference>
<feature type="domain" description="HTH merR-type" evidence="4">
    <location>
        <begin position="7"/>
        <end position="76"/>
    </location>
</feature>
<evidence type="ECO:0000313" key="6">
    <source>
        <dbReference type="EMBL" id="KSU85608.1"/>
    </source>
</evidence>
<dbReference type="GO" id="GO:0003700">
    <property type="term" value="F:DNA-binding transcription factor activity"/>
    <property type="evidence" value="ECO:0007669"/>
    <property type="project" value="InterPro"/>
</dbReference>
<evidence type="ECO:0000256" key="2">
    <source>
        <dbReference type="ARBA" id="ARBA00023125"/>
    </source>
</evidence>
<dbReference type="SMART" id="SM00422">
    <property type="entry name" value="HTH_MERR"/>
    <property type="match status" value="1"/>
</dbReference>
<dbReference type="GO" id="GO:0031419">
    <property type="term" value="F:cobalamin binding"/>
    <property type="evidence" value="ECO:0007669"/>
    <property type="project" value="InterPro"/>
</dbReference>
<accession>A0A0V8JFE1</accession>
<dbReference type="Pfam" id="PF02607">
    <property type="entry name" value="B12-binding_2"/>
    <property type="match status" value="1"/>
</dbReference>
<dbReference type="EMBL" id="LNQN01000001">
    <property type="protein sequence ID" value="KSU85608.1"/>
    <property type="molecule type" value="Genomic_DNA"/>
</dbReference>
<evidence type="ECO:0000313" key="7">
    <source>
        <dbReference type="Proteomes" id="UP000054099"/>
    </source>
</evidence>
<dbReference type="AlphaFoldDB" id="A0A0V8JFE1"/>
<evidence type="ECO:0000256" key="3">
    <source>
        <dbReference type="ARBA" id="ARBA00023163"/>
    </source>
</evidence>
<dbReference type="RefSeq" id="WP_061970726.1">
    <property type="nucleotide sequence ID" value="NZ_FMAV01000001.1"/>
</dbReference>
<dbReference type="Gene3D" id="1.10.1240.10">
    <property type="entry name" value="Methionine synthase domain"/>
    <property type="match status" value="1"/>
</dbReference>
<dbReference type="Pfam" id="PF02310">
    <property type="entry name" value="B12-binding"/>
    <property type="match status" value="1"/>
</dbReference>
<gene>
    <name evidence="6" type="ORF">AS030_08965</name>
</gene>
<dbReference type="InterPro" id="IPR003759">
    <property type="entry name" value="Cbl-bd_cap"/>
</dbReference>
<keyword evidence="3" id="KW-0804">Transcription</keyword>
<proteinExistence type="predicted"/>
<dbReference type="CDD" id="cd01104">
    <property type="entry name" value="HTH_MlrA-CarA"/>
    <property type="match status" value="1"/>
</dbReference>
<dbReference type="InterPro" id="IPR006158">
    <property type="entry name" value="Cobalamin-bd"/>
</dbReference>
<dbReference type="Proteomes" id="UP000054099">
    <property type="component" value="Unassembled WGS sequence"/>
</dbReference>
<protein>
    <submittedName>
        <fullName evidence="6">MerR family transcriptional regulator</fullName>
    </submittedName>
</protein>
<keyword evidence="2" id="KW-0238">DNA-binding</keyword>
<dbReference type="GO" id="GO:0003677">
    <property type="term" value="F:DNA binding"/>
    <property type="evidence" value="ECO:0007669"/>
    <property type="project" value="UniProtKB-KW"/>
</dbReference>
<dbReference type="InterPro" id="IPR009061">
    <property type="entry name" value="DNA-bd_dom_put_sf"/>
</dbReference>
<sequence length="314" mass="35950">MASPEGKYNIKAVSKMLGIQAGTLRAWERRYSIIEPKRNEAGHRLYTDEHIYIIKWLMNKIKHGFTISQAVDLLEHHGNKISQIVVESSGQKDVAMQLSDELLSALMSFNERKAKEVMDRAFSLFTLEKVTIDILGSLLVKVGDMWENQKITVAHEHYASSFLKGKIGNIMFHLPVDSYLPRVIAVCGLKETHELGLLIFTLYLRQKGFEVIYLGEGIPPEDLDTVIREVDPKLLFVSCTIEEHLLSTVEWIEQAAYHHPSLQIGLGGLGLEYLSNDIKTKFKDIIIGNTKTEWDQWIHQKLKEEKRPPLWSQK</sequence>
<dbReference type="InterPro" id="IPR047057">
    <property type="entry name" value="MerR_fam"/>
</dbReference>
<keyword evidence="1" id="KW-0805">Transcription regulation</keyword>
<dbReference type="SUPFAM" id="SSF52242">
    <property type="entry name" value="Cobalamin (vitamin B12)-binding domain"/>
    <property type="match status" value="1"/>
</dbReference>
<name>A0A0V8JFE1_9BACL</name>
<evidence type="ECO:0000256" key="1">
    <source>
        <dbReference type="ARBA" id="ARBA00023015"/>
    </source>
</evidence>
<dbReference type="InterPro" id="IPR036724">
    <property type="entry name" value="Cobalamin-bd_sf"/>
</dbReference>
<dbReference type="Pfam" id="PF13411">
    <property type="entry name" value="MerR_1"/>
    <property type="match status" value="1"/>
</dbReference>
<evidence type="ECO:0000259" key="4">
    <source>
        <dbReference type="PROSITE" id="PS50937"/>
    </source>
</evidence>
<feature type="domain" description="B12-binding" evidence="5">
    <location>
        <begin position="180"/>
        <end position="308"/>
    </location>
</feature>
<dbReference type="PROSITE" id="PS50937">
    <property type="entry name" value="HTH_MERR_2"/>
    <property type="match status" value="1"/>
</dbReference>
<dbReference type="PANTHER" id="PTHR30204">
    <property type="entry name" value="REDOX-CYCLING DRUG-SENSING TRANSCRIPTIONAL ACTIVATOR SOXR"/>
    <property type="match status" value="1"/>
</dbReference>
<organism evidence="6 7">
    <name type="scientific">Fictibacillus enclensis</name>
    <dbReference type="NCBI Taxonomy" id="1017270"/>
    <lineage>
        <taxon>Bacteria</taxon>
        <taxon>Bacillati</taxon>
        <taxon>Bacillota</taxon>
        <taxon>Bacilli</taxon>
        <taxon>Bacillales</taxon>
        <taxon>Fictibacillaceae</taxon>
        <taxon>Fictibacillus</taxon>
    </lineage>
</organism>
<dbReference type="SUPFAM" id="SSF46955">
    <property type="entry name" value="Putative DNA-binding domain"/>
    <property type="match status" value="1"/>
</dbReference>
<dbReference type="InterPro" id="IPR000551">
    <property type="entry name" value="MerR-type_HTH_dom"/>
</dbReference>
<evidence type="ECO:0000259" key="5">
    <source>
        <dbReference type="PROSITE" id="PS51332"/>
    </source>
</evidence>
<comment type="caution">
    <text evidence="6">The sequence shown here is derived from an EMBL/GenBank/DDBJ whole genome shotgun (WGS) entry which is preliminary data.</text>
</comment>
<keyword evidence="7" id="KW-1185">Reference proteome</keyword>